<dbReference type="GO" id="GO:0000287">
    <property type="term" value="F:magnesium ion binding"/>
    <property type="evidence" value="ECO:0007669"/>
    <property type="project" value="UniProtKB-UniRule"/>
</dbReference>
<dbReference type="InterPro" id="IPR008250">
    <property type="entry name" value="ATPase_P-typ_transduc_dom_A_sf"/>
</dbReference>
<dbReference type="SUPFAM" id="SSF81660">
    <property type="entry name" value="Metal cation-transporting ATPase, ATP-binding domain N"/>
    <property type="match status" value="1"/>
</dbReference>
<comment type="catalytic activity">
    <reaction evidence="14 19">
        <text>ATP + H2O + phospholipidSide 1 = ADP + phosphate + phospholipidSide 2.</text>
        <dbReference type="EC" id="7.6.2.1"/>
    </reaction>
</comment>
<dbReference type="GO" id="GO:0005524">
    <property type="term" value="F:ATP binding"/>
    <property type="evidence" value="ECO:0007669"/>
    <property type="project" value="UniProtKB-UniRule"/>
</dbReference>
<evidence type="ECO:0000256" key="13">
    <source>
        <dbReference type="ARBA" id="ARBA00023136"/>
    </source>
</evidence>
<evidence type="ECO:0000256" key="11">
    <source>
        <dbReference type="ARBA" id="ARBA00022989"/>
    </source>
</evidence>
<evidence type="ECO:0000256" key="18">
    <source>
        <dbReference type="PIRSR" id="PIRSR606539-3"/>
    </source>
</evidence>
<feature type="binding site" evidence="17">
    <location>
        <position position="1112"/>
    </location>
    <ligand>
        <name>ATP</name>
        <dbReference type="ChEBI" id="CHEBI:30616"/>
    </ligand>
</feature>
<feature type="binding site" evidence="17">
    <location>
        <position position="1001"/>
    </location>
    <ligand>
        <name>ATP</name>
        <dbReference type="ChEBI" id="CHEBI:30616"/>
    </ligand>
</feature>
<dbReference type="Pfam" id="PF16212">
    <property type="entry name" value="PhoLip_ATPase_C"/>
    <property type="match status" value="1"/>
</dbReference>
<gene>
    <name evidence="24" type="ORF">BCV70DRAFT_201621</name>
</gene>
<evidence type="ECO:0000256" key="8">
    <source>
        <dbReference type="ARBA" id="ARBA00022840"/>
    </source>
</evidence>
<keyword evidence="7 17" id="KW-0547">Nucleotide-binding</keyword>
<feature type="transmembrane region" description="Helical" evidence="19">
    <location>
        <begin position="1273"/>
        <end position="1294"/>
    </location>
</feature>
<feature type="domain" description="P-type ATPase A" evidence="21">
    <location>
        <begin position="308"/>
        <end position="350"/>
    </location>
</feature>
<feature type="transmembrane region" description="Helical" evidence="19">
    <location>
        <begin position="631"/>
        <end position="652"/>
    </location>
</feature>
<evidence type="ECO:0000256" key="14">
    <source>
        <dbReference type="ARBA" id="ARBA00034036"/>
    </source>
</evidence>
<evidence type="ECO:0000259" key="23">
    <source>
        <dbReference type="Pfam" id="PF16212"/>
    </source>
</evidence>
<feature type="binding site" evidence="17">
    <location>
        <position position="692"/>
    </location>
    <ligand>
        <name>ATP</name>
        <dbReference type="ChEBI" id="CHEBI:30616"/>
    </ligand>
</feature>
<feature type="binding site" evidence="18">
    <location>
        <position position="1108"/>
    </location>
    <ligand>
        <name>Mg(2+)</name>
        <dbReference type="ChEBI" id="CHEBI:18420"/>
    </ligand>
</feature>
<feature type="compositionally biased region" description="Polar residues" evidence="20">
    <location>
        <begin position="30"/>
        <end position="54"/>
    </location>
</feature>
<dbReference type="GO" id="GO:0140326">
    <property type="term" value="F:ATPase-coupled intramembrane lipid transporter activity"/>
    <property type="evidence" value="ECO:0007669"/>
    <property type="project" value="UniProtKB-EC"/>
</dbReference>
<feature type="transmembrane region" description="Helical" evidence="19">
    <location>
        <begin position="1301"/>
        <end position="1320"/>
    </location>
</feature>
<evidence type="ECO:0000259" key="21">
    <source>
        <dbReference type="Pfam" id="PF00122"/>
    </source>
</evidence>
<feature type="binding site" evidence="17">
    <location>
        <position position="824"/>
    </location>
    <ligand>
        <name>ATP</name>
        <dbReference type="ChEBI" id="CHEBI:30616"/>
    </ligand>
</feature>
<feature type="binding site" evidence="18">
    <location>
        <position position="692"/>
    </location>
    <ligand>
        <name>Mg(2+)</name>
        <dbReference type="ChEBI" id="CHEBI:18420"/>
    </ligand>
</feature>
<evidence type="ECO:0000256" key="7">
    <source>
        <dbReference type="ARBA" id="ARBA00022741"/>
    </source>
</evidence>
<dbReference type="InterPro" id="IPR018303">
    <property type="entry name" value="ATPase_P-typ_P_site"/>
</dbReference>
<dbReference type="Gene3D" id="1.20.1110.10">
    <property type="entry name" value="Calcium-transporting ATPase, transmembrane domain"/>
    <property type="match status" value="1"/>
</dbReference>
<feature type="binding site" evidence="17">
    <location>
        <position position="1111"/>
    </location>
    <ligand>
        <name>ATP</name>
        <dbReference type="ChEBI" id="CHEBI:30616"/>
    </ligand>
</feature>
<dbReference type="Gene3D" id="2.70.150.10">
    <property type="entry name" value="Calcium-transporting ATPase, cytoplasmic transduction domain A"/>
    <property type="match status" value="2"/>
</dbReference>
<feature type="compositionally biased region" description="Gly residues" evidence="20">
    <location>
        <begin position="507"/>
        <end position="517"/>
    </location>
</feature>
<dbReference type="Pfam" id="PF00122">
    <property type="entry name" value="E1-E2_ATPase"/>
    <property type="match status" value="1"/>
</dbReference>
<feature type="compositionally biased region" description="Polar residues" evidence="20">
    <location>
        <begin position="72"/>
        <end position="87"/>
    </location>
</feature>
<keyword evidence="12" id="KW-0445">Lipid transport</keyword>
<evidence type="ECO:0000256" key="5">
    <source>
        <dbReference type="ARBA" id="ARBA00022692"/>
    </source>
</evidence>
<keyword evidence="4" id="KW-0813">Transport</keyword>
<feature type="compositionally biased region" description="Acidic residues" evidence="20">
    <location>
        <begin position="375"/>
        <end position="386"/>
    </location>
</feature>
<dbReference type="PRINTS" id="PR00119">
    <property type="entry name" value="CATATPASE"/>
</dbReference>
<keyword evidence="10 19" id="KW-1278">Translocase</keyword>
<dbReference type="EC" id="7.6.2.1" evidence="19"/>
<feature type="compositionally biased region" description="Basic and acidic residues" evidence="20">
    <location>
        <begin position="123"/>
        <end position="132"/>
    </location>
</feature>
<dbReference type="InterPro" id="IPR023214">
    <property type="entry name" value="HAD_sf"/>
</dbReference>
<feature type="region of interest" description="Disordered" evidence="20">
    <location>
        <begin position="473"/>
        <end position="539"/>
    </location>
</feature>
<dbReference type="FunFam" id="3.40.50.1000:FF:000009">
    <property type="entry name" value="Phospholipid-transporting ATPase"/>
    <property type="match status" value="1"/>
</dbReference>
<dbReference type="Pfam" id="PF16209">
    <property type="entry name" value="PhoLip_ATPase_N"/>
    <property type="match status" value="1"/>
</dbReference>
<evidence type="ECO:0000259" key="22">
    <source>
        <dbReference type="Pfam" id="PF16209"/>
    </source>
</evidence>
<feature type="binding site" evidence="17">
    <location>
        <position position="890"/>
    </location>
    <ligand>
        <name>ATP</name>
        <dbReference type="ChEBI" id="CHEBI:30616"/>
    </ligand>
</feature>
<dbReference type="SFLD" id="SFLDS00003">
    <property type="entry name" value="Haloacid_Dehalogenase"/>
    <property type="match status" value="1"/>
</dbReference>
<feature type="transmembrane region" description="Helical" evidence="19">
    <location>
        <begin position="220"/>
        <end position="237"/>
    </location>
</feature>
<dbReference type="GO" id="GO:0005802">
    <property type="term" value="C:trans-Golgi network"/>
    <property type="evidence" value="ECO:0007669"/>
    <property type="project" value="TreeGrafter"/>
</dbReference>
<dbReference type="InterPro" id="IPR032631">
    <property type="entry name" value="P-type_ATPase_N"/>
</dbReference>
<keyword evidence="25" id="KW-1185">Reference proteome</keyword>
<reference evidence="24 25" key="1">
    <citation type="journal article" date="2018" name="Mol. Biol. Evol.">
        <title>Broad Genomic Sampling Reveals a Smut Pathogenic Ancestry of the Fungal Clade Ustilaginomycotina.</title>
        <authorList>
            <person name="Kijpornyongpan T."/>
            <person name="Mondo S.J."/>
            <person name="Barry K."/>
            <person name="Sandor L."/>
            <person name="Lee J."/>
            <person name="Lipzen A."/>
            <person name="Pangilinan J."/>
            <person name="LaButti K."/>
            <person name="Hainaut M."/>
            <person name="Henrissat B."/>
            <person name="Grigoriev I.V."/>
            <person name="Spatafora J.W."/>
            <person name="Aime M.C."/>
        </authorList>
    </citation>
    <scope>NUCLEOTIDE SEQUENCE [LARGE SCALE GENOMIC DNA]</scope>
    <source>
        <strain evidence="24 25">MCA 3645</strain>
    </source>
</reference>
<feature type="binding site" evidence="18">
    <location>
        <position position="694"/>
    </location>
    <ligand>
        <name>Mg(2+)</name>
        <dbReference type="ChEBI" id="CHEBI:18420"/>
    </ligand>
</feature>
<evidence type="ECO:0000256" key="15">
    <source>
        <dbReference type="ARBA" id="ARBA00049128"/>
    </source>
</evidence>
<feature type="binding site" evidence="17">
    <location>
        <position position="693"/>
    </location>
    <ligand>
        <name>ATP</name>
        <dbReference type="ChEBI" id="CHEBI:30616"/>
    </ligand>
</feature>
<dbReference type="InterPro" id="IPR001757">
    <property type="entry name" value="P_typ_ATPase"/>
</dbReference>
<name>A0A317XM05_9BASI</name>
<feature type="binding site" evidence="17">
    <location>
        <position position="866"/>
    </location>
    <ligand>
        <name>ATP</name>
        <dbReference type="ChEBI" id="CHEBI:30616"/>
    </ligand>
</feature>
<dbReference type="SUPFAM" id="SSF81653">
    <property type="entry name" value="Calcium ATPase, transduction domain A"/>
    <property type="match status" value="2"/>
</dbReference>
<dbReference type="PROSITE" id="PS00154">
    <property type="entry name" value="ATPASE_E1_E2"/>
    <property type="match status" value="1"/>
</dbReference>
<protein>
    <recommendedName>
        <fullName evidence="19">Phospholipid-transporting ATPase</fullName>
        <ecNumber evidence="19">7.6.2.1</ecNumber>
    </recommendedName>
</protein>
<dbReference type="NCBIfam" id="TIGR01494">
    <property type="entry name" value="ATPase_P-type"/>
    <property type="match status" value="3"/>
</dbReference>
<dbReference type="InterPro" id="IPR006539">
    <property type="entry name" value="P-type_ATPase_IV"/>
</dbReference>
<dbReference type="Gene3D" id="3.40.1110.10">
    <property type="entry name" value="Calcium-transporting ATPase, cytoplasmic domain N"/>
    <property type="match status" value="2"/>
</dbReference>
<dbReference type="SFLD" id="SFLDF00027">
    <property type="entry name" value="p-type_atpase"/>
    <property type="match status" value="1"/>
</dbReference>
<comment type="subcellular location">
    <subcellularLocation>
        <location evidence="2">Endosome membrane</location>
        <topology evidence="2">Multi-pass membrane protein</topology>
    </subcellularLocation>
    <subcellularLocation>
        <location evidence="19">Membrane</location>
        <topology evidence="19">Multi-pass membrane protein</topology>
    </subcellularLocation>
</comment>
<evidence type="ECO:0000256" key="2">
    <source>
        <dbReference type="ARBA" id="ARBA00004337"/>
    </source>
</evidence>
<dbReference type="GO" id="GO:0006897">
    <property type="term" value="P:endocytosis"/>
    <property type="evidence" value="ECO:0007669"/>
    <property type="project" value="TreeGrafter"/>
</dbReference>
<sequence>MPSSARDARPQPPRNSSPTAEAFPLRSFASRPSDSYDMSTGRSSPAPSYHSQSEFGFAGFRSRNPRTRFTRFGQNNARDSDEQQGLLQDSDEDLRHGGNGAGGSGKRASRSSQDAASQAGRDGTPRHSEDHRRHYGTNGPGGFSPFDRSTGQLQLGGGSRRGFFASLFSSSESSSRDLGRTISLGDSDRARSRYPANVVRNQKYNLVTFLPKVLYEQFKFFFNLYFLLVALSQFIPALKIGFIATYIAPLAFVLCVTIGKEAIDDYARFQRDNESNSAPYQLLVPANSPLALSQSRSSSRKANLLPTPSFAHDLRDAKVVTVPSSRIKVGDLVVLNKSQRVPADMVLLQTLSGDTNVEGTERPPLPEERNTFVLGDEDEDDAEVPDGDTSRPTLKEASSSDKATATAAAQQDQTADGSSGSCFIRTDQLDGETDWKLRVAVEITQRMSTDEIATLRERGVVFAGPPIKDIHSFLGNLTIHPDGDESSPSPTPQRRSGPVVGDLLGVAGAGSGGGAGGASSTESHGHAGRGSQDSDGVPDTVIAMSQQPQVAPLTAENVLWANTVLAAGTAIGVVVYTGRDTRAVMNTSYPGTKVGLLDLEINRLSKILCAVTFALSVALVALNGFRGEWWIYIFRFLILFSSIIPISLRVNLDMGKTVYGRQIMRDSEIPGTIVRTSTLPEELGRIEYLLSDKTGTLTQNEMELRRLHMGTMSYGWDSMDEVATQLATALQQTYGTSAAGASGTGVGGAAPLGSPTKELSSLGMGGGQGNISLTTAGAMLAGRGRRDMSSRVKDVVLALALCHNVTPVFEADGSVTYQASSPDEVAIVRWTESVGLTLVARDRKSMSLRTSDGTLLGFDVLEVFPFTSESKRMGIVIRERHSGEITFYQKGADVVMAKIVAQNDWLDEECGNMAREGLRTLVVGRKRLTPDSWLAFERAYQSARVQVEERVEAMAGVVGQHLENNLELLGLTGVEDKLQEDVKMTLELLRNAGIKVWMLTGDKIETATCIAISSKLVARNQYVHQVAKLKSAEAARDMLDFLRAKLDCCLVIDGESLQICLDSFRDEFVELATQLTAVVACRCSPTQKADVARLIRQHTRKRVCCIGDGGNDVSMIQAADVGLGIVGKEGRQASLAADFSITQFSHLTKLLVWHGRNSYKRSAKLAQFVIHRGLIISVIQAVFSSIFYFAPIALYQGWLMVGYATVYTMAPVFSLVLDRDVSEDLALLYPELYKDLTKGRSLSAKTFTTWLMISVYQGGAIMLLSLVLFETEFLNIVSISFTALVLNELVMVALEITTWHAYMILSEIVTLLIYLLSISFLPEFFDLAFVTSPRFVWKTAVIVAVSSLPLYLWRELRLRLAPPSYSKLAMA</sequence>
<keyword evidence="11 19" id="KW-1133">Transmembrane helix</keyword>
<keyword evidence="6 18" id="KW-0479">Metal-binding</keyword>
<dbReference type="PANTHER" id="PTHR24092">
    <property type="entry name" value="PROBABLE PHOSPHOLIPID-TRANSPORTING ATPASE"/>
    <property type="match status" value="1"/>
</dbReference>
<feature type="transmembrane region" description="Helical" evidence="19">
    <location>
        <begin position="607"/>
        <end position="625"/>
    </location>
</feature>
<feature type="binding site" evidence="17">
    <location>
        <position position="694"/>
    </location>
    <ligand>
        <name>ATP</name>
        <dbReference type="ChEBI" id="CHEBI:30616"/>
    </ligand>
</feature>
<dbReference type="Proteomes" id="UP000246740">
    <property type="component" value="Unassembled WGS sequence"/>
</dbReference>
<dbReference type="InterPro" id="IPR059000">
    <property type="entry name" value="ATPase_P-type_domA"/>
</dbReference>
<keyword evidence="8 17" id="KW-0067">ATP-binding</keyword>
<dbReference type="PANTHER" id="PTHR24092:SF5">
    <property type="entry name" value="PHOSPHOLIPID-TRANSPORTING ATPASE"/>
    <property type="match status" value="1"/>
</dbReference>
<dbReference type="GO" id="GO:0010008">
    <property type="term" value="C:endosome membrane"/>
    <property type="evidence" value="ECO:0007669"/>
    <property type="project" value="UniProtKB-SubCell"/>
</dbReference>
<feature type="binding site" evidence="17">
    <location>
        <position position="1000"/>
    </location>
    <ligand>
        <name>ATP</name>
        <dbReference type="ChEBI" id="CHEBI:30616"/>
    </ligand>
</feature>
<feature type="transmembrane region" description="Helical" evidence="19">
    <location>
        <begin position="1335"/>
        <end position="1353"/>
    </location>
</feature>
<dbReference type="OrthoDB" id="377733at2759"/>
<dbReference type="SUPFAM" id="SSF81665">
    <property type="entry name" value="Calcium ATPase, transmembrane domain M"/>
    <property type="match status" value="1"/>
</dbReference>
<evidence type="ECO:0000256" key="16">
    <source>
        <dbReference type="PIRSR" id="PIRSR606539-1"/>
    </source>
</evidence>
<feature type="domain" description="P-type ATPase N-terminal" evidence="22">
    <location>
        <begin position="190"/>
        <end position="240"/>
    </location>
</feature>
<feature type="compositionally biased region" description="Low complexity" evidence="20">
    <location>
        <begin position="110"/>
        <end position="119"/>
    </location>
</feature>
<dbReference type="FunCoup" id="A0A317XM05">
    <property type="interactions" value="171"/>
</dbReference>
<dbReference type="NCBIfam" id="TIGR01652">
    <property type="entry name" value="ATPase-Plipid"/>
    <property type="match status" value="1"/>
</dbReference>
<evidence type="ECO:0000256" key="20">
    <source>
        <dbReference type="SAM" id="MobiDB-lite"/>
    </source>
</evidence>
<dbReference type="InterPro" id="IPR023299">
    <property type="entry name" value="ATPase_P-typ_cyto_dom_N"/>
</dbReference>
<evidence type="ECO:0000256" key="3">
    <source>
        <dbReference type="ARBA" id="ARBA00008109"/>
    </source>
</evidence>
<feature type="domain" description="P-type ATPase C-terminal" evidence="23">
    <location>
        <begin position="1135"/>
        <end position="1362"/>
    </location>
</feature>
<evidence type="ECO:0000256" key="12">
    <source>
        <dbReference type="ARBA" id="ARBA00023055"/>
    </source>
</evidence>
<accession>A0A317XM05</accession>
<organism evidence="24 25">
    <name type="scientific">Testicularia cyperi</name>
    <dbReference type="NCBI Taxonomy" id="1882483"/>
    <lineage>
        <taxon>Eukaryota</taxon>
        <taxon>Fungi</taxon>
        <taxon>Dikarya</taxon>
        <taxon>Basidiomycota</taxon>
        <taxon>Ustilaginomycotina</taxon>
        <taxon>Ustilaginomycetes</taxon>
        <taxon>Ustilaginales</taxon>
        <taxon>Anthracoideaceae</taxon>
        <taxon>Testicularia</taxon>
    </lineage>
</organism>
<comment type="cofactor">
    <cofactor evidence="1 18">
        <name>Mg(2+)</name>
        <dbReference type="ChEBI" id="CHEBI:18420"/>
    </cofactor>
</comment>
<dbReference type="GO" id="GO:0045332">
    <property type="term" value="P:phospholipid translocation"/>
    <property type="evidence" value="ECO:0007669"/>
    <property type="project" value="TreeGrafter"/>
</dbReference>
<evidence type="ECO:0000313" key="25">
    <source>
        <dbReference type="Proteomes" id="UP000246740"/>
    </source>
</evidence>
<evidence type="ECO:0000256" key="4">
    <source>
        <dbReference type="ARBA" id="ARBA00022448"/>
    </source>
</evidence>
<dbReference type="Pfam" id="PF00702">
    <property type="entry name" value="Hydrolase"/>
    <property type="match status" value="1"/>
</dbReference>
<evidence type="ECO:0000256" key="1">
    <source>
        <dbReference type="ARBA" id="ARBA00001946"/>
    </source>
</evidence>
<keyword evidence="9 18" id="KW-0460">Magnesium</keyword>
<evidence type="ECO:0000256" key="17">
    <source>
        <dbReference type="PIRSR" id="PIRSR606539-2"/>
    </source>
</evidence>
<keyword evidence="5 19" id="KW-0812">Transmembrane</keyword>
<keyword evidence="13 19" id="KW-0472">Membrane</keyword>
<dbReference type="InterPro" id="IPR023298">
    <property type="entry name" value="ATPase_P-typ_TM_dom_sf"/>
</dbReference>
<evidence type="ECO:0000256" key="6">
    <source>
        <dbReference type="ARBA" id="ARBA00022723"/>
    </source>
</evidence>
<dbReference type="EMBL" id="KZ819197">
    <property type="protein sequence ID" value="PWY98832.1"/>
    <property type="molecule type" value="Genomic_DNA"/>
</dbReference>
<proteinExistence type="inferred from homology"/>
<comment type="similarity">
    <text evidence="3 19">Belongs to the cation transport ATPase (P-type) (TC 3.A.3) family. Type IV subfamily.</text>
</comment>
<dbReference type="FunFam" id="3.40.1110.10:FF:000073">
    <property type="entry name" value="Phospholipid-transporting ATPase"/>
    <property type="match status" value="1"/>
</dbReference>
<feature type="transmembrane region" description="Helical" evidence="19">
    <location>
        <begin position="1247"/>
        <end position="1267"/>
    </location>
</feature>
<dbReference type="GO" id="GO:0005886">
    <property type="term" value="C:plasma membrane"/>
    <property type="evidence" value="ECO:0007669"/>
    <property type="project" value="TreeGrafter"/>
</dbReference>
<dbReference type="InterPro" id="IPR044492">
    <property type="entry name" value="P_typ_ATPase_HD_dom"/>
</dbReference>
<feature type="region of interest" description="Disordered" evidence="20">
    <location>
        <begin position="1"/>
        <end position="151"/>
    </location>
</feature>
<feature type="active site" description="4-aspartylphosphate intermediate" evidence="16">
    <location>
        <position position="692"/>
    </location>
</feature>
<feature type="region of interest" description="Disordered" evidence="20">
    <location>
        <begin position="352"/>
        <end position="425"/>
    </location>
</feature>
<dbReference type="InterPro" id="IPR032630">
    <property type="entry name" value="P_typ_ATPase_c"/>
</dbReference>
<comment type="catalytic activity">
    <reaction evidence="15">
        <text>a 1,2-diacyl-sn-glycero-3-phosphoethanolamine(out) + ATP + H2O = a 1,2-diacyl-sn-glycero-3-phosphoethanolamine(in) + ADP + phosphate + H(+)</text>
        <dbReference type="Rhea" id="RHEA:66132"/>
        <dbReference type="ChEBI" id="CHEBI:15377"/>
        <dbReference type="ChEBI" id="CHEBI:15378"/>
        <dbReference type="ChEBI" id="CHEBI:30616"/>
        <dbReference type="ChEBI" id="CHEBI:43474"/>
        <dbReference type="ChEBI" id="CHEBI:64612"/>
        <dbReference type="ChEBI" id="CHEBI:456216"/>
    </reaction>
    <physiologicalReaction direction="left-to-right" evidence="15">
        <dbReference type="Rhea" id="RHEA:66133"/>
    </physiologicalReaction>
</comment>
<dbReference type="InParanoid" id="A0A317XM05"/>
<feature type="compositionally biased region" description="Basic and acidic residues" evidence="20">
    <location>
        <begin position="359"/>
        <end position="370"/>
    </location>
</feature>
<evidence type="ECO:0000313" key="24">
    <source>
        <dbReference type="EMBL" id="PWY98832.1"/>
    </source>
</evidence>
<dbReference type="Gene3D" id="3.40.50.1000">
    <property type="entry name" value="HAD superfamily/HAD-like"/>
    <property type="match status" value="2"/>
</dbReference>
<feature type="binding site" evidence="17">
    <location>
        <position position="1002"/>
    </location>
    <ligand>
        <name>ATP</name>
        <dbReference type="ChEBI" id="CHEBI:30616"/>
    </ligand>
</feature>
<evidence type="ECO:0000256" key="9">
    <source>
        <dbReference type="ARBA" id="ARBA00022842"/>
    </source>
</evidence>
<dbReference type="SFLD" id="SFLDG00002">
    <property type="entry name" value="C1.7:_P-type_atpase_like"/>
    <property type="match status" value="1"/>
</dbReference>
<dbReference type="InterPro" id="IPR036412">
    <property type="entry name" value="HAD-like_sf"/>
</dbReference>
<dbReference type="STRING" id="1882483.A0A317XM05"/>
<evidence type="ECO:0000256" key="19">
    <source>
        <dbReference type="RuleBase" id="RU362033"/>
    </source>
</evidence>
<dbReference type="GO" id="GO:0006890">
    <property type="term" value="P:retrograde vesicle-mediated transport, Golgi to endoplasmic reticulum"/>
    <property type="evidence" value="ECO:0007669"/>
    <property type="project" value="TreeGrafter"/>
</dbReference>
<dbReference type="GO" id="GO:0016887">
    <property type="term" value="F:ATP hydrolysis activity"/>
    <property type="evidence" value="ECO:0007669"/>
    <property type="project" value="InterPro"/>
</dbReference>
<feature type="binding site" evidence="18">
    <location>
        <position position="1112"/>
    </location>
    <ligand>
        <name>Mg(2+)</name>
        <dbReference type="ChEBI" id="CHEBI:18420"/>
    </ligand>
</feature>
<dbReference type="SUPFAM" id="SSF56784">
    <property type="entry name" value="HAD-like"/>
    <property type="match status" value="1"/>
</dbReference>
<evidence type="ECO:0000256" key="10">
    <source>
        <dbReference type="ARBA" id="ARBA00022967"/>
    </source>
</evidence>
<feature type="compositionally biased region" description="Low complexity" evidence="20">
    <location>
        <begin position="400"/>
        <end position="416"/>
    </location>
</feature>
<feature type="binding site" evidence="17">
    <location>
        <position position="1088"/>
    </location>
    <ligand>
        <name>ATP</name>
        <dbReference type="ChEBI" id="CHEBI:30616"/>
    </ligand>
</feature>
<feature type="binding site" evidence="17">
    <location>
        <position position="919"/>
    </location>
    <ligand>
        <name>ATP</name>
        <dbReference type="ChEBI" id="CHEBI:30616"/>
    </ligand>
</feature>
<feature type="transmembrane region" description="Helical" evidence="19">
    <location>
        <begin position="1195"/>
        <end position="1217"/>
    </location>
</feature>
<feature type="binding site" evidence="17">
    <location>
        <position position="1082"/>
    </location>
    <ligand>
        <name>ATP</name>
        <dbReference type="ChEBI" id="CHEBI:30616"/>
    </ligand>
</feature>
<feature type="transmembrane region" description="Helical" evidence="19">
    <location>
        <begin position="1169"/>
        <end position="1189"/>
    </location>
</feature>